<name>A0A498D495_9BACI</name>
<proteinExistence type="predicted"/>
<dbReference type="PROSITE" id="PS51186">
    <property type="entry name" value="GNAT"/>
    <property type="match status" value="1"/>
</dbReference>
<dbReference type="SUPFAM" id="SSF55729">
    <property type="entry name" value="Acyl-CoA N-acyltransferases (Nat)"/>
    <property type="match status" value="1"/>
</dbReference>
<dbReference type="PANTHER" id="PTHR13947:SF37">
    <property type="entry name" value="LD18367P"/>
    <property type="match status" value="1"/>
</dbReference>
<dbReference type="RefSeq" id="WP_121523397.1">
    <property type="nucleotide sequence ID" value="NZ_RCHR01000004.1"/>
</dbReference>
<dbReference type="CDD" id="cd04301">
    <property type="entry name" value="NAT_SF"/>
    <property type="match status" value="1"/>
</dbReference>
<dbReference type="InterPro" id="IPR050769">
    <property type="entry name" value="NAT_camello-type"/>
</dbReference>
<feature type="domain" description="N-acetyltransferase" evidence="2">
    <location>
        <begin position="3"/>
        <end position="138"/>
    </location>
</feature>
<reference evidence="3 4" key="1">
    <citation type="submission" date="2018-10" db="EMBL/GenBank/DDBJ databases">
        <title>Oceanobacillus sp. YLB-02 draft genome.</title>
        <authorList>
            <person name="Yu L."/>
        </authorList>
    </citation>
    <scope>NUCLEOTIDE SEQUENCE [LARGE SCALE GENOMIC DNA]</scope>
    <source>
        <strain evidence="3 4">YLB-02</strain>
    </source>
</reference>
<dbReference type="InterPro" id="IPR016181">
    <property type="entry name" value="Acyl_CoA_acyltransferase"/>
</dbReference>
<sequence length="152" mass="17486">MNLMIEKWIPTDYLPLELLLTADPSRERVENYITKGQCYLYKKSNEILGVYVLLPKDSEKIEIMNIAVRETHQGSGIGKTLIYDAIRNAANQGYKCLEVGTGNSSVNQLAFYQKCGFRIMSVEFDYFSKHYQEEIVENGIVCRDMIRLGMKL</sequence>
<comment type="caution">
    <text evidence="3">The sequence shown here is derived from an EMBL/GenBank/DDBJ whole genome shotgun (WGS) entry which is preliminary data.</text>
</comment>
<keyword evidence="1 3" id="KW-0808">Transferase</keyword>
<dbReference type="Proteomes" id="UP000270219">
    <property type="component" value="Unassembled WGS sequence"/>
</dbReference>
<dbReference type="PANTHER" id="PTHR13947">
    <property type="entry name" value="GNAT FAMILY N-ACETYLTRANSFERASE"/>
    <property type="match status" value="1"/>
</dbReference>
<dbReference type="Pfam" id="PF00583">
    <property type="entry name" value="Acetyltransf_1"/>
    <property type="match status" value="1"/>
</dbReference>
<keyword evidence="4" id="KW-1185">Reference proteome</keyword>
<protein>
    <submittedName>
        <fullName evidence="3">N-acetyltransferase</fullName>
    </submittedName>
</protein>
<dbReference type="OrthoDB" id="162775at2"/>
<dbReference type="InterPro" id="IPR000182">
    <property type="entry name" value="GNAT_dom"/>
</dbReference>
<dbReference type="AlphaFoldDB" id="A0A498D495"/>
<evidence type="ECO:0000256" key="1">
    <source>
        <dbReference type="ARBA" id="ARBA00022679"/>
    </source>
</evidence>
<gene>
    <name evidence="3" type="ORF">D8M04_12285</name>
</gene>
<evidence type="ECO:0000313" key="3">
    <source>
        <dbReference type="EMBL" id="RLL43695.1"/>
    </source>
</evidence>
<accession>A0A498D495</accession>
<dbReference type="Gene3D" id="3.40.630.30">
    <property type="match status" value="1"/>
</dbReference>
<dbReference type="EMBL" id="RCHR01000004">
    <property type="protein sequence ID" value="RLL43695.1"/>
    <property type="molecule type" value="Genomic_DNA"/>
</dbReference>
<dbReference type="GO" id="GO:0008080">
    <property type="term" value="F:N-acetyltransferase activity"/>
    <property type="evidence" value="ECO:0007669"/>
    <property type="project" value="InterPro"/>
</dbReference>
<organism evidence="3 4">
    <name type="scientific">Oceanobacillus piezotolerans</name>
    <dbReference type="NCBI Taxonomy" id="2448030"/>
    <lineage>
        <taxon>Bacteria</taxon>
        <taxon>Bacillati</taxon>
        <taxon>Bacillota</taxon>
        <taxon>Bacilli</taxon>
        <taxon>Bacillales</taxon>
        <taxon>Bacillaceae</taxon>
        <taxon>Oceanobacillus</taxon>
    </lineage>
</organism>
<evidence type="ECO:0000259" key="2">
    <source>
        <dbReference type="PROSITE" id="PS51186"/>
    </source>
</evidence>
<evidence type="ECO:0000313" key="4">
    <source>
        <dbReference type="Proteomes" id="UP000270219"/>
    </source>
</evidence>